<sequence length="280" mass="29581">MPTAVTHWSDAMFTSLAAAMALLFSAIPKIIGFALIVIAGWFIASLIERGLAAILRKIRFNDLAQRAGLTDFVHRMGMDTDAAGMIGLVVKWFVRLIALVVAFDALGLPAVSEVLRQLLLWLPNVVVAMVVLVIGGLAARALGNLVRGTASEAGLSNSNFLARTAAVIVWAFALVVAVNQLGIATELVNTLFMAVVGAIALGMGLAFGLGGRETAGEILRKWYAKAQEKSGEMKQMAENMGERAREQAERAQWPTGGYPQGGGTQGGPVPADRKHDAEGG</sequence>
<comment type="similarity">
    <text evidence="1">Belongs to the MscS (TC 1.A.23) family.</text>
</comment>
<feature type="compositionally biased region" description="Basic and acidic residues" evidence="2">
    <location>
        <begin position="271"/>
        <end position="280"/>
    </location>
</feature>
<feature type="region of interest" description="Disordered" evidence="2">
    <location>
        <begin position="233"/>
        <end position="280"/>
    </location>
</feature>
<feature type="transmembrane region" description="Helical" evidence="1">
    <location>
        <begin position="20"/>
        <end position="47"/>
    </location>
</feature>
<dbReference type="GO" id="GO:0008381">
    <property type="term" value="F:mechanosensitive monoatomic ion channel activity"/>
    <property type="evidence" value="ECO:0007669"/>
    <property type="project" value="InterPro"/>
</dbReference>
<keyword evidence="1" id="KW-0812">Transmembrane</keyword>
<feature type="transmembrane region" description="Helical" evidence="1">
    <location>
        <begin position="190"/>
        <end position="211"/>
    </location>
</feature>
<dbReference type="InterPro" id="IPR045275">
    <property type="entry name" value="MscS_archaea/bacteria_type"/>
</dbReference>
<keyword evidence="1" id="KW-0997">Cell inner membrane</keyword>
<comment type="function">
    <text evidence="1">Mechanosensitive channel that participates in the regulation of osmotic pressure changes within the cell, opening in response to stretch forces in the membrane lipid bilayer, without the need for other proteins. Contributes to normal resistance to hypoosmotic shock. Forms an ion channel of 1.0 nanosiemens conductance with a slight preference for anions.</text>
</comment>
<dbReference type="RefSeq" id="WP_201677500.1">
    <property type="nucleotide sequence ID" value="NZ_JAEQNE010000010.1"/>
</dbReference>
<dbReference type="Gene3D" id="1.10.287.1260">
    <property type="match status" value="2"/>
</dbReference>
<accession>A0A936Z5Z1</accession>
<keyword evidence="1" id="KW-0406">Ion transport</keyword>
<keyword evidence="1" id="KW-0813">Transport</keyword>
<evidence type="ECO:0000313" key="4">
    <source>
        <dbReference type="Proteomes" id="UP000599109"/>
    </source>
</evidence>
<keyword evidence="1" id="KW-1003">Cell membrane</keyword>
<name>A0A936Z5Z1_9BURK</name>
<comment type="subcellular location">
    <subcellularLocation>
        <location evidence="1">Cell inner membrane</location>
        <topology evidence="1">Multi-pass membrane protein</topology>
    </subcellularLocation>
</comment>
<evidence type="ECO:0000256" key="2">
    <source>
        <dbReference type="SAM" id="MobiDB-lite"/>
    </source>
</evidence>
<comment type="caution">
    <text evidence="1">Lacks conserved residue(s) required for the propagation of feature annotation.</text>
</comment>
<feature type="compositionally biased region" description="Basic and acidic residues" evidence="2">
    <location>
        <begin position="240"/>
        <end position="249"/>
    </location>
</feature>
<dbReference type="InterPro" id="IPR008910">
    <property type="entry name" value="MSC_TM_helix"/>
</dbReference>
<dbReference type="Proteomes" id="UP000599109">
    <property type="component" value="Unassembled WGS sequence"/>
</dbReference>
<feature type="transmembrane region" description="Helical" evidence="1">
    <location>
        <begin position="160"/>
        <end position="178"/>
    </location>
</feature>
<comment type="subunit">
    <text evidence="1">Homoheptamer.</text>
</comment>
<dbReference type="PANTHER" id="PTHR30221">
    <property type="entry name" value="SMALL-CONDUCTANCE MECHANOSENSITIVE CHANNEL"/>
    <property type="match status" value="1"/>
</dbReference>
<keyword evidence="1" id="KW-0407">Ion channel</keyword>
<dbReference type="EMBL" id="JAEQNE010000010">
    <property type="protein sequence ID" value="MBL0394827.1"/>
    <property type="molecule type" value="Genomic_DNA"/>
</dbReference>
<dbReference type="AlphaFoldDB" id="A0A936Z5Z1"/>
<comment type="caution">
    <text evidence="3">The sequence shown here is derived from an EMBL/GenBank/DDBJ whole genome shotgun (WGS) entry which is preliminary data.</text>
</comment>
<keyword evidence="1" id="KW-0472">Membrane</keyword>
<dbReference type="Pfam" id="PF05552">
    <property type="entry name" value="MS_channel_1st_1"/>
    <property type="match status" value="2"/>
</dbReference>
<proteinExistence type="inferred from homology"/>
<evidence type="ECO:0000313" key="3">
    <source>
        <dbReference type="EMBL" id="MBL0394827.1"/>
    </source>
</evidence>
<protein>
    <recommendedName>
        <fullName evidence="1">Small-conductance mechanosensitive channel</fullName>
    </recommendedName>
</protein>
<dbReference type="GO" id="GO:0005886">
    <property type="term" value="C:plasma membrane"/>
    <property type="evidence" value="ECO:0007669"/>
    <property type="project" value="UniProtKB-SubCell"/>
</dbReference>
<keyword evidence="4" id="KW-1185">Reference proteome</keyword>
<feature type="transmembrane region" description="Helical" evidence="1">
    <location>
        <begin position="92"/>
        <end position="112"/>
    </location>
</feature>
<evidence type="ECO:0000256" key="1">
    <source>
        <dbReference type="RuleBase" id="RU369025"/>
    </source>
</evidence>
<feature type="transmembrane region" description="Helical" evidence="1">
    <location>
        <begin position="118"/>
        <end position="139"/>
    </location>
</feature>
<organism evidence="3 4">
    <name type="scientific">Ramlibacter monticola</name>
    <dbReference type="NCBI Taxonomy" id="1926872"/>
    <lineage>
        <taxon>Bacteria</taxon>
        <taxon>Pseudomonadati</taxon>
        <taxon>Pseudomonadota</taxon>
        <taxon>Betaproteobacteria</taxon>
        <taxon>Burkholderiales</taxon>
        <taxon>Comamonadaceae</taxon>
        <taxon>Ramlibacter</taxon>
    </lineage>
</organism>
<dbReference type="PANTHER" id="PTHR30221:SF1">
    <property type="entry name" value="SMALL-CONDUCTANCE MECHANOSENSITIVE CHANNEL"/>
    <property type="match status" value="1"/>
</dbReference>
<keyword evidence="1" id="KW-1133">Transmembrane helix</keyword>
<gene>
    <name evidence="3" type="ORF">JJ685_27055</name>
</gene>
<reference evidence="3 4" key="1">
    <citation type="journal article" date="2017" name="Int. J. Syst. Evol. Microbiol.">
        <title>Ramlibacter monticola sp. nov., isolated from forest soil.</title>
        <authorList>
            <person name="Chaudhary D.K."/>
            <person name="Kim J."/>
        </authorList>
    </citation>
    <scope>NUCLEOTIDE SEQUENCE [LARGE SCALE GENOMIC DNA]</scope>
    <source>
        <strain evidence="3 4">KACC 19175</strain>
    </source>
</reference>